<organism evidence="10 11">
    <name type="scientific">Anaerosolibacter carboniphilus</name>
    <dbReference type="NCBI Taxonomy" id="1417629"/>
    <lineage>
        <taxon>Bacteria</taxon>
        <taxon>Bacillati</taxon>
        <taxon>Bacillota</taxon>
        <taxon>Clostridia</taxon>
        <taxon>Peptostreptococcales</taxon>
        <taxon>Thermotaleaceae</taxon>
        <taxon>Anaerosolibacter</taxon>
    </lineage>
</organism>
<dbReference type="AlphaFoldDB" id="A0A841KT45"/>
<keyword evidence="5 8" id="KW-1133">Transmembrane helix</keyword>
<evidence type="ECO:0000256" key="7">
    <source>
        <dbReference type="PROSITE-ProRule" id="PRU00473"/>
    </source>
</evidence>
<dbReference type="InterPro" id="IPR036737">
    <property type="entry name" value="OmpA-like_sf"/>
</dbReference>
<evidence type="ECO:0000256" key="4">
    <source>
        <dbReference type="ARBA" id="ARBA00022692"/>
    </source>
</evidence>
<evidence type="ECO:0000256" key="6">
    <source>
        <dbReference type="ARBA" id="ARBA00023136"/>
    </source>
</evidence>
<dbReference type="PROSITE" id="PS51123">
    <property type="entry name" value="OMPA_2"/>
    <property type="match status" value="1"/>
</dbReference>
<dbReference type="InterPro" id="IPR006665">
    <property type="entry name" value="OmpA-like"/>
</dbReference>
<reference evidence="10 11" key="1">
    <citation type="submission" date="2020-08" db="EMBL/GenBank/DDBJ databases">
        <title>Genomic Encyclopedia of Type Strains, Phase IV (KMG-IV): sequencing the most valuable type-strain genomes for metagenomic binning, comparative biology and taxonomic classification.</title>
        <authorList>
            <person name="Goeker M."/>
        </authorList>
    </citation>
    <scope>NUCLEOTIDE SEQUENCE [LARGE SCALE GENOMIC DNA]</scope>
    <source>
        <strain evidence="10 11">DSM 103526</strain>
    </source>
</reference>
<comment type="subcellular location">
    <subcellularLocation>
        <location evidence="1">Cell membrane</location>
        <topology evidence="1">Single-pass membrane protein</topology>
    </subcellularLocation>
</comment>
<dbReference type="CDD" id="cd07185">
    <property type="entry name" value="OmpA_C-like"/>
    <property type="match status" value="1"/>
</dbReference>
<protein>
    <submittedName>
        <fullName evidence="10">Chemotaxis protein MotB</fullName>
    </submittedName>
</protein>
<keyword evidence="6 7" id="KW-0472">Membrane</keyword>
<dbReference type="RefSeq" id="WP_184311461.1">
    <property type="nucleotide sequence ID" value="NZ_JACHEN010000018.1"/>
</dbReference>
<keyword evidence="4 8" id="KW-0812">Transmembrane</keyword>
<dbReference type="EMBL" id="JACHEN010000018">
    <property type="protein sequence ID" value="MBB6216884.1"/>
    <property type="molecule type" value="Genomic_DNA"/>
</dbReference>
<dbReference type="Gene3D" id="3.30.1330.60">
    <property type="entry name" value="OmpA-like domain"/>
    <property type="match status" value="1"/>
</dbReference>
<dbReference type="Pfam" id="PF00691">
    <property type="entry name" value="OmpA"/>
    <property type="match status" value="1"/>
</dbReference>
<dbReference type="SUPFAM" id="SSF103088">
    <property type="entry name" value="OmpA-like"/>
    <property type="match status" value="1"/>
</dbReference>
<dbReference type="Pfam" id="PF13677">
    <property type="entry name" value="MotB_plug"/>
    <property type="match status" value="1"/>
</dbReference>
<proteinExistence type="inferred from homology"/>
<sequence length="220" mass="25105">MNSNDNSSKYEMEFSNNWLITYSDMITILLCFFIIFFIYTSKELTNLSSENKDLKKENDSLAAQLFGLHKNGRDPKSTSEDFMTFLEKNNLQDQVDIIENERGLLIRFRDSVLFQSGQAGISPDGYLLLDQIGAQLQRVNNNIIVEGYTDNVPIRTKEYPSNWELSVARSIQVVKYLTENKGIAKNRVSVSGYGERNPIDSNSTPEGRANNRRIEIIIAN</sequence>
<gene>
    <name evidence="10" type="ORF">HNQ80_002989</name>
</gene>
<comment type="caution">
    <text evidence="10">The sequence shown here is derived from an EMBL/GenBank/DDBJ whole genome shotgun (WGS) entry which is preliminary data.</text>
</comment>
<evidence type="ECO:0000256" key="3">
    <source>
        <dbReference type="ARBA" id="ARBA00022475"/>
    </source>
</evidence>
<evidence type="ECO:0000256" key="5">
    <source>
        <dbReference type="ARBA" id="ARBA00022989"/>
    </source>
</evidence>
<evidence type="ECO:0000256" key="1">
    <source>
        <dbReference type="ARBA" id="ARBA00004162"/>
    </source>
</evidence>
<dbReference type="PANTHER" id="PTHR30329:SF21">
    <property type="entry name" value="LIPOPROTEIN YIAD-RELATED"/>
    <property type="match status" value="1"/>
</dbReference>
<dbReference type="PRINTS" id="PR01023">
    <property type="entry name" value="NAFLGMOTY"/>
</dbReference>
<accession>A0A841KT45</accession>
<dbReference type="InterPro" id="IPR050330">
    <property type="entry name" value="Bact_OuterMem_StrucFunc"/>
</dbReference>
<evidence type="ECO:0000313" key="11">
    <source>
        <dbReference type="Proteomes" id="UP000579281"/>
    </source>
</evidence>
<name>A0A841KT45_9FIRM</name>
<keyword evidence="3" id="KW-1003">Cell membrane</keyword>
<dbReference type="InterPro" id="IPR025713">
    <property type="entry name" value="MotB-like_N_dom"/>
</dbReference>
<evidence type="ECO:0000256" key="2">
    <source>
        <dbReference type="ARBA" id="ARBA00008914"/>
    </source>
</evidence>
<feature type="domain" description="OmpA-like" evidence="9">
    <location>
        <begin position="101"/>
        <end position="220"/>
    </location>
</feature>
<dbReference type="PANTHER" id="PTHR30329">
    <property type="entry name" value="STATOR ELEMENT OF FLAGELLAR MOTOR COMPLEX"/>
    <property type="match status" value="1"/>
</dbReference>
<feature type="transmembrane region" description="Helical" evidence="8">
    <location>
        <begin position="20"/>
        <end position="39"/>
    </location>
</feature>
<keyword evidence="11" id="KW-1185">Reference proteome</keyword>
<evidence type="ECO:0000313" key="10">
    <source>
        <dbReference type="EMBL" id="MBB6216884.1"/>
    </source>
</evidence>
<dbReference type="Proteomes" id="UP000579281">
    <property type="component" value="Unassembled WGS sequence"/>
</dbReference>
<comment type="similarity">
    <text evidence="2">Belongs to the MotB family.</text>
</comment>
<dbReference type="GO" id="GO:0005886">
    <property type="term" value="C:plasma membrane"/>
    <property type="evidence" value="ECO:0007669"/>
    <property type="project" value="UniProtKB-SubCell"/>
</dbReference>
<evidence type="ECO:0000259" key="9">
    <source>
        <dbReference type="PROSITE" id="PS51123"/>
    </source>
</evidence>
<evidence type="ECO:0000256" key="8">
    <source>
        <dbReference type="SAM" id="Phobius"/>
    </source>
</evidence>